<keyword evidence="3" id="KW-1185">Reference proteome</keyword>
<proteinExistence type="predicted"/>
<name>A0A2S6MWB8_9HYPH</name>
<dbReference type="Proteomes" id="UP000239089">
    <property type="component" value="Unassembled WGS sequence"/>
</dbReference>
<accession>A0A2S6MWB8</accession>
<reference evidence="2 3" key="1">
    <citation type="journal article" date="2018" name="Arch. Microbiol.">
        <title>New insights into the metabolic potential of the phototrophic purple bacterium Rhodopila globiformis DSM 161(T) from its draft genome sequence and evidence for a vanadium-dependent nitrogenase.</title>
        <authorList>
            <person name="Imhoff J.F."/>
            <person name="Rahn T."/>
            <person name="Kunzel S."/>
            <person name="Neulinger S.C."/>
        </authorList>
    </citation>
    <scope>NUCLEOTIDE SEQUENCE [LARGE SCALE GENOMIC DNA]</scope>
    <source>
        <strain evidence="2 3">DSM 16996</strain>
    </source>
</reference>
<feature type="region of interest" description="Disordered" evidence="1">
    <location>
        <begin position="62"/>
        <end position="99"/>
    </location>
</feature>
<protein>
    <submittedName>
        <fullName evidence="2">Uncharacterized protein</fullName>
    </submittedName>
</protein>
<sequence length="99" mass="10929">MIPFDANLTTNMSPMERQRPARASIVALSFPERFDPTGLAAAHEDARDFFPDSCKGHRVGCGHRTPLPRFEDKTASRSTKVTPVTPDAFPAKSEQSSRI</sequence>
<dbReference type="EMBL" id="NHSJ01000132">
    <property type="protein sequence ID" value="PPQ26665.1"/>
    <property type="molecule type" value="Genomic_DNA"/>
</dbReference>
<comment type="caution">
    <text evidence="2">The sequence shown here is derived from an EMBL/GenBank/DDBJ whole genome shotgun (WGS) entry which is preliminary data.</text>
</comment>
<gene>
    <name evidence="2" type="ORF">CCR94_21855</name>
</gene>
<dbReference type="AlphaFoldDB" id="A0A2S6MWB8"/>
<evidence type="ECO:0000313" key="2">
    <source>
        <dbReference type="EMBL" id="PPQ26665.1"/>
    </source>
</evidence>
<evidence type="ECO:0000313" key="3">
    <source>
        <dbReference type="Proteomes" id="UP000239089"/>
    </source>
</evidence>
<evidence type="ECO:0000256" key="1">
    <source>
        <dbReference type="SAM" id="MobiDB-lite"/>
    </source>
</evidence>
<organism evidence="2 3">
    <name type="scientific">Rhodoblastus sphagnicola</name>
    <dbReference type="NCBI Taxonomy" id="333368"/>
    <lineage>
        <taxon>Bacteria</taxon>
        <taxon>Pseudomonadati</taxon>
        <taxon>Pseudomonadota</taxon>
        <taxon>Alphaproteobacteria</taxon>
        <taxon>Hyphomicrobiales</taxon>
        <taxon>Rhodoblastaceae</taxon>
        <taxon>Rhodoblastus</taxon>
    </lineage>
</organism>